<evidence type="ECO:0000313" key="5">
    <source>
        <dbReference type="EMBL" id="CAE0443755.1"/>
    </source>
</evidence>
<reference evidence="5" key="1">
    <citation type="submission" date="2021-01" db="EMBL/GenBank/DDBJ databases">
        <authorList>
            <person name="Corre E."/>
            <person name="Pelletier E."/>
            <person name="Niang G."/>
            <person name="Scheremetjew M."/>
            <person name="Finn R."/>
            <person name="Kale V."/>
            <person name="Holt S."/>
            <person name="Cochrane G."/>
            <person name="Meng A."/>
            <person name="Brown T."/>
            <person name="Cohen L."/>
        </authorList>
    </citation>
    <scope>NUCLEOTIDE SEQUENCE</scope>
    <source>
        <strain evidence="5">GSBS06</strain>
    </source>
</reference>
<organism evidence="5">
    <name type="scientific">Aplanochytrium stocchinoi</name>
    <dbReference type="NCBI Taxonomy" id="215587"/>
    <lineage>
        <taxon>Eukaryota</taxon>
        <taxon>Sar</taxon>
        <taxon>Stramenopiles</taxon>
        <taxon>Bigyra</taxon>
        <taxon>Labyrinthulomycetes</taxon>
        <taxon>Thraustochytrida</taxon>
        <taxon>Thraustochytriidae</taxon>
        <taxon>Aplanochytrium</taxon>
    </lineage>
</organism>
<feature type="compositionally biased region" description="Low complexity" evidence="3">
    <location>
        <begin position="334"/>
        <end position="381"/>
    </location>
</feature>
<proteinExistence type="predicted"/>
<sequence>MMLEPLSKESIQAILCKVATENEDVYNLIREKAGEDPAFRKLFVRGLPYTCTDEEFRKLFSMHGEIEEAAVIMDKVKGTCKGFGFVTFKDIDSTHSALETPTRPFEGREIHCNLAAVGHSVDGTTNDASSKPVDENDESLRKLFCRGLNYETTNEEFLNMFRQFGELEETNSTVVFDKTTGKSKGYGFITYRSKIDAMKALENPEKQLGGRTIKLNLASNDPKQGGSFEGNVALRKVFVRGLNYDTTQEEFQSLFQQYGETEDCNIAFDKSTGASKGYGFVTYTSPVSAMKCLEIPNKELDGKTIICNLAEKGKRSRPMNAMRQHQQQQHHHQTGYGYQQQQSYGYPQQQQPAYGTYPPQHKPAYGAYPQQQQPAYGAYPQHRPGYTYPR</sequence>
<dbReference type="GO" id="GO:0003723">
    <property type="term" value="F:RNA binding"/>
    <property type="evidence" value="ECO:0007669"/>
    <property type="project" value="UniProtKB-UniRule"/>
</dbReference>
<dbReference type="InterPro" id="IPR003954">
    <property type="entry name" value="RRM_euk-type"/>
</dbReference>
<protein>
    <recommendedName>
        <fullName evidence="4">RRM domain-containing protein</fullName>
    </recommendedName>
</protein>
<evidence type="ECO:0000256" key="1">
    <source>
        <dbReference type="ARBA" id="ARBA00022884"/>
    </source>
</evidence>
<dbReference type="PROSITE" id="PS50102">
    <property type="entry name" value="RRM"/>
    <property type="match status" value="3"/>
</dbReference>
<feature type="domain" description="RRM" evidence="4">
    <location>
        <begin position="235"/>
        <end position="312"/>
    </location>
</feature>
<dbReference type="SMART" id="SM00360">
    <property type="entry name" value="RRM"/>
    <property type="match status" value="3"/>
</dbReference>
<dbReference type="InterPro" id="IPR035979">
    <property type="entry name" value="RBD_domain_sf"/>
</dbReference>
<dbReference type="SUPFAM" id="SSF54928">
    <property type="entry name" value="RNA-binding domain, RBD"/>
    <property type="match status" value="3"/>
</dbReference>
<accession>A0A7S3V0G5</accession>
<dbReference type="PANTHER" id="PTHR48024">
    <property type="entry name" value="GEO13361P1-RELATED"/>
    <property type="match status" value="1"/>
</dbReference>
<gene>
    <name evidence="5" type="ORF">ASTO00021_LOCUS13810</name>
</gene>
<dbReference type="PANTHER" id="PTHR48024:SF56">
    <property type="entry name" value="HETEROGENEOUS NUCLEAR RIBONUCLEOPROTEIN A0"/>
    <property type="match status" value="1"/>
</dbReference>
<evidence type="ECO:0000256" key="2">
    <source>
        <dbReference type="PROSITE-ProRule" id="PRU00176"/>
    </source>
</evidence>
<feature type="domain" description="RRM" evidence="4">
    <location>
        <begin position="40"/>
        <end position="117"/>
    </location>
</feature>
<feature type="region of interest" description="Disordered" evidence="3">
    <location>
        <begin position="314"/>
        <end position="390"/>
    </location>
</feature>
<dbReference type="AlphaFoldDB" id="A0A7S3V0G5"/>
<dbReference type="InterPro" id="IPR050886">
    <property type="entry name" value="RNA-binding_reg"/>
</dbReference>
<evidence type="ECO:0000259" key="4">
    <source>
        <dbReference type="PROSITE" id="PS50102"/>
    </source>
</evidence>
<keyword evidence="1 2" id="KW-0694">RNA-binding</keyword>
<name>A0A7S3V0G5_9STRA</name>
<dbReference type="SMART" id="SM00361">
    <property type="entry name" value="RRM_1"/>
    <property type="match status" value="3"/>
</dbReference>
<dbReference type="InterPro" id="IPR000504">
    <property type="entry name" value="RRM_dom"/>
</dbReference>
<dbReference type="EMBL" id="HBIN01018096">
    <property type="protein sequence ID" value="CAE0443755.1"/>
    <property type="molecule type" value="Transcribed_RNA"/>
</dbReference>
<evidence type="ECO:0000256" key="3">
    <source>
        <dbReference type="SAM" id="MobiDB-lite"/>
    </source>
</evidence>
<dbReference type="InterPro" id="IPR012677">
    <property type="entry name" value="Nucleotide-bd_a/b_plait_sf"/>
</dbReference>
<feature type="domain" description="RRM" evidence="4">
    <location>
        <begin position="141"/>
        <end position="220"/>
    </location>
</feature>
<dbReference type="Gene3D" id="3.30.70.330">
    <property type="match status" value="3"/>
</dbReference>
<dbReference type="GO" id="GO:0005634">
    <property type="term" value="C:nucleus"/>
    <property type="evidence" value="ECO:0007669"/>
    <property type="project" value="TreeGrafter"/>
</dbReference>
<dbReference type="Pfam" id="PF00076">
    <property type="entry name" value="RRM_1"/>
    <property type="match status" value="3"/>
</dbReference>